<name>A0A6A5V880_9PLEO</name>
<proteinExistence type="predicted"/>
<gene>
    <name evidence="1" type="ORF">BU23DRAFT_569018</name>
</gene>
<sequence>MALCLGERKYALSLAAVIWNAIRSDEVVHNVVAFSSRKKVDLGKYGTLRVPLKNHCSLDEWLRPLRIEEHSDELAFGLEKSNRTNFNVDVPRSLKPPQKLIGLMPLKRSIKGGNSSALV</sequence>
<dbReference type="Proteomes" id="UP000800036">
    <property type="component" value="Unassembled WGS sequence"/>
</dbReference>
<accession>A0A6A5V880</accession>
<dbReference type="EMBL" id="ML976686">
    <property type="protein sequence ID" value="KAF1972479.1"/>
    <property type="molecule type" value="Genomic_DNA"/>
</dbReference>
<keyword evidence="2" id="KW-1185">Reference proteome</keyword>
<reference evidence="1" key="1">
    <citation type="journal article" date="2020" name="Stud. Mycol.">
        <title>101 Dothideomycetes genomes: a test case for predicting lifestyles and emergence of pathogens.</title>
        <authorList>
            <person name="Haridas S."/>
            <person name="Albert R."/>
            <person name="Binder M."/>
            <person name="Bloem J."/>
            <person name="Labutti K."/>
            <person name="Salamov A."/>
            <person name="Andreopoulos B."/>
            <person name="Baker S."/>
            <person name="Barry K."/>
            <person name="Bills G."/>
            <person name="Bluhm B."/>
            <person name="Cannon C."/>
            <person name="Castanera R."/>
            <person name="Culley D."/>
            <person name="Daum C."/>
            <person name="Ezra D."/>
            <person name="Gonzalez J."/>
            <person name="Henrissat B."/>
            <person name="Kuo A."/>
            <person name="Liang C."/>
            <person name="Lipzen A."/>
            <person name="Lutzoni F."/>
            <person name="Magnuson J."/>
            <person name="Mondo S."/>
            <person name="Nolan M."/>
            <person name="Ohm R."/>
            <person name="Pangilinan J."/>
            <person name="Park H.-J."/>
            <person name="Ramirez L."/>
            <person name="Alfaro M."/>
            <person name="Sun H."/>
            <person name="Tritt A."/>
            <person name="Yoshinaga Y."/>
            <person name="Zwiers L.-H."/>
            <person name="Turgeon B."/>
            <person name="Goodwin S."/>
            <person name="Spatafora J."/>
            <person name="Crous P."/>
            <person name="Grigoriev I."/>
        </authorList>
    </citation>
    <scope>NUCLEOTIDE SEQUENCE</scope>
    <source>
        <strain evidence="1">CBS 107.79</strain>
    </source>
</reference>
<dbReference type="AlphaFoldDB" id="A0A6A5V880"/>
<evidence type="ECO:0000313" key="2">
    <source>
        <dbReference type="Proteomes" id="UP000800036"/>
    </source>
</evidence>
<protein>
    <submittedName>
        <fullName evidence="1">Uncharacterized protein</fullName>
    </submittedName>
</protein>
<evidence type="ECO:0000313" key="1">
    <source>
        <dbReference type="EMBL" id="KAF1972479.1"/>
    </source>
</evidence>
<organism evidence="1 2">
    <name type="scientific">Bimuria novae-zelandiae CBS 107.79</name>
    <dbReference type="NCBI Taxonomy" id="1447943"/>
    <lineage>
        <taxon>Eukaryota</taxon>
        <taxon>Fungi</taxon>
        <taxon>Dikarya</taxon>
        <taxon>Ascomycota</taxon>
        <taxon>Pezizomycotina</taxon>
        <taxon>Dothideomycetes</taxon>
        <taxon>Pleosporomycetidae</taxon>
        <taxon>Pleosporales</taxon>
        <taxon>Massarineae</taxon>
        <taxon>Didymosphaeriaceae</taxon>
        <taxon>Bimuria</taxon>
    </lineage>
</organism>